<proteinExistence type="predicted"/>
<dbReference type="KEGG" id="ngv:CDO52_15125"/>
<organism evidence="3 4">
    <name type="scientific">Nocardiopsis gilva YIM 90087</name>
    <dbReference type="NCBI Taxonomy" id="1235441"/>
    <lineage>
        <taxon>Bacteria</taxon>
        <taxon>Bacillati</taxon>
        <taxon>Actinomycetota</taxon>
        <taxon>Actinomycetes</taxon>
        <taxon>Streptosporangiales</taxon>
        <taxon>Nocardiopsidaceae</taxon>
        <taxon>Nocardiopsis</taxon>
    </lineage>
</organism>
<dbReference type="SUPFAM" id="SSF53800">
    <property type="entry name" value="Chelatase"/>
    <property type="match status" value="1"/>
</dbReference>
<keyword evidence="4" id="KW-1185">Reference proteome</keyword>
<accession>A0A223S742</accession>
<dbReference type="InterPro" id="IPR002762">
    <property type="entry name" value="CbiX-like"/>
</dbReference>
<dbReference type="Proteomes" id="UP000215005">
    <property type="component" value="Chromosome"/>
</dbReference>
<dbReference type="PANTHER" id="PTHR33542:SF5">
    <property type="entry name" value="FERROCHELATASE CHE1"/>
    <property type="match status" value="1"/>
</dbReference>
<dbReference type="Pfam" id="PF01903">
    <property type="entry name" value="CbiX"/>
    <property type="match status" value="2"/>
</dbReference>
<protein>
    <submittedName>
        <fullName evidence="3">Cobalamin biosynthesis protein CbiX</fullName>
    </submittedName>
</protein>
<dbReference type="RefSeq" id="WP_094932472.1">
    <property type="nucleotide sequence ID" value="NZ_CP022753.1"/>
</dbReference>
<evidence type="ECO:0000313" key="3">
    <source>
        <dbReference type="EMBL" id="ASU83935.1"/>
    </source>
</evidence>
<sequence>MPASPRTFALADPPRDAAAPTLLLAVHGTRDQRGVAVARALARRVGRRAGADVRLAFADVLAPDVGEVAATVDGPVVVVPAFLAAGYHVHVDIPAQLSRAGRQDAVVTGALGGDARLITAAERRLRRAGWAPGDAVVLAAAGSSDAGARAQVRDAADRLSGALEAPVEVGYIATATPRVPEVVRRVRRRGHGRVAIASWLLAPGLFHQRLAEAGADVVAAPLCPDDEVAEAVAARYREVLVAQPA</sequence>
<evidence type="ECO:0000256" key="1">
    <source>
        <dbReference type="ARBA" id="ARBA00022723"/>
    </source>
</evidence>
<reference evidence="3 4" key="1">
    <citation type="submission" date="2017-08" db="EMBL/GenBank/DDBJ databases">
        <title>The complete genome sequence of Nocardiopsis gilva YIM 90087.</title>
        <authorList>
            <person name="Yin M."/>
            <person name="Tang S."/>
        </authorList>
    </citation>
    <scope>NUCLEOTIDE SEQUENCE [LARGE SCALE GENOMIC DNA]</scope>
    <source>
        <strain evidence="3 4">YIM 90087</strain>
    </source>
</reference>
<keyword evidence="1" id="KW-0479">Metal-binding</keyword>
<dbReference type="OrthoDB" id="7345302at2"/>
<dbReference type="Gene3D" id="3.40.50.1400">
    <property type="match status" value="2"/>
</dbReference>
<dbReference type="CDD" id="cd03416">
    <property type="entry name" value="CbiX_SirB_N"/>
    <property type="match status" value="1"/>
</dbReference>
<dbReference type="AlphaFoldDB" id="A0A223S742"/>
<dbReference type="GO" id="GO:0016829">
    <property type="term" value="F:lyase activity"/>
    <property type="evidence" value="ECO:0007669"/>
    <property type="project" value="UniProtKB-KW"/>
</dbReference>
<dbReference type="EMBL" id="CP022753">
    <property type="protein sequence ID" value="ASU83935.1"/>
    <property type="molecule type" value="Genomic_DNA"/>
</dbReference>
<name>A0A223S742_9ACTN</name>
<dbReference type="PANTHER" id="PTHR33542">
    <property type="entry name" value="SIROHYDROCHLORIN FERROCHELATASE, CHLOROPLASTIC"/>
    <property type="match status" value="1"/>
</dbReference>
<evidence type="ECO:0000313" key="4">
    <source>
        <dbReference type="Proteomes" id="UP000215005"/>
    </source>
</evidence>
<keyword evidence="2" id="KW-0456">Lyase</keyword>
<gene>
    <name evidence="3" type="ORF">CDO52_15125</name>
</gene>
<dbReference type="GO" id="GO:0046872">
    <property type="term" value="F:metal ion binding"/>
    <property type="evidence" value="ECO:0007669"/>
    <property type="project" value="UniProtKB-KW"/>
</dbReference>
<evidence type="ECO:0000256" key="2">
    <source>
        <dbReference type="ARBA" id="ARBA00023239"/>
    </source>
</evidence>
<dbReference type="InterPro" id="IPR050963">
    <property type="entry name" value="Sirohydro_Cobaltochel/CbiX"/>
</dbReference>